<proteinExistence type="predicted"/>
<evidence type="ECO:0000256" key="1">
    <source>
        <dbReference type="SAM" id="MobiDB-lite"/>
    </source>
</evidence>
<dbReference type="AlphaFoldDB" id="A0A3S5CRZ9"/>
<feature type="non-terminal residue" evidence="2">
    <location>
        <position position="1"/>
    </location>
</feature>
<organism evidence="2 3">
    <name type="scientific">Protopolystoma xenopodis</name>
    <dbReference type="NCBI Taxonomy" id="117903"/>
    <lineage>
        <taxon>Eukaryota</taxon>
        <taxon>Metazoa</taxon>
        <taxon>Spiralia</taxon>
        <taxon>Lophotrochozoa</taxon>
        <taxon>Platyhelminthes</taxon>
        <taxon>Monogenea</taxon>
        <taxon>Polyopisthocotylea</taxon>
        <taxon>Polystomatidea</taxon>
        <taxon>Polystomatidae</taxon>
        <taxon>Protopolystoma</taxon>
    </lineage>
</organism>
<evidence type="ECO:0000313" key="2">
    <source>
        <dbReference type="EMBL" id="VEL31685.1"/>
    </source>
</evidence>
<keyword evidence="3" id="KW-1185">Reference proteome</keyword>
<sequence length="259" mass="28411">GAEVSKDDRTQVASEDQSTSYSQYGLNERLGVSSKSTFSINDSDDYARAVAGKENDCLRFYNYVSSSEVCNQGSERNYSSSCLSANGLARSQFGTFKCLSQKDRAYQNKTQHPKMEKQCEYSYRNTYIPWILRDCNEKRNVKAYHQHRSSLMGWLARLCSASKYQVQASGTSIASEIPSLIQNNCEASDIPDENIVSAPVPNPTTQEEIPLTSHNSSIDAQLTPAPLPSPLSSPPSPHRGAFLTGCSGRGKKVGVLANS</sequence>
<feature type="compositionally biased region" description="Basic and acidic residues" evidence="1">
    <location>
        <begin position="1"/>
        <end position="10"/>
    </location>
</feature>
<protein>
    <submittedName>
        <fullName evidence="2">Uncharacterized protein</fullName>
    </submittedName>
</protein>
<feature type="compositionally biased region" description="Polar residues" evidence="1">
    <location>
        <begin position="11"/>
        <end position="25"/>
    </location>
</feature>
<comment type="caution">
    <text evidence="2">The sequence shown here is derived from an EMBL/GenBank/DDBJ whole genome shotgun (WGS) entry which is preliminary data.</text>
</comment>
<accession>A0A3S5CRZ9</accession>
<dbReference type="Proteomes" id="UP000784294">
    <property type="component" value="Unassembled WGS sequence"/>
</dbReference>
<feature type="region of interest" description="Disordered" evidence="1">
    <location>
        <begin position="1"/>
        <end position="25"/>
    </location>
</feature>
<feature type="compositionally biased region" description="Pro residues" evidence="1">
    <location>
        <begin position="225"/>
        <end position="237"/>
    </location>
</feature>
<feature type="region of interest" description="Disordered" evidence="1">
    <location>
        <begin position="218"/>
        <end position="249"/>
    </location>
</feature>
<name>A0A3S5CRZ9_9PLAT</name>
<gene>
    <name evidence="2" type="ORF">PXEA_LOCUS25125</name>
</gene>
<dbReference type="EMBL" id="CAAALY010125345">
    <property type="protein sequence ID" value="VEL31685.1"/>
    <property type="molecule type" value="Genomic_DNA"/>
</dbReference>
<reference evidence="2" key="1">
    <citation type="submission" date="2018-11" db="EMBL/GenBank/DDBJ databases">
        <authorList>
            <consortium name="Pathogen Informatics"/>
        </authorList>
    </citation>
    <scope>NUCLEOTIDE SEQUENCE</scope>
</reference>
<evidence type="ECO:0000313" key="3">
    <source>
        <dbReference type="Proteomes" id="UP000784294"/>
    </source>
</evidence>